<dbReference type="EMBL" id="FNAI01000002">
    <property type="protein sequence ID" value="SDD77864.1"/>
    <property type="molecule type" value="Genomic_DNA"/>
</dbReference>
<feature type="signal peptide" evidence="1">
    <location>
        <begin position="1"/>
        <end position="18"/>
    </location>
</feature>
<evidence type="ECO:0000313" key="3">
    <source>
        <dbReference type="Proteomes" id="UP000199072"/>
    </source>
</evidence>
<dbReference type="OrthoDB" id="616292at2"/>
<reference evidence="2 3" key="1">
    <citation type="submission" date="2016-10" db="EMBL/GenBank/DDBJ databases">
        <authorList>
            <person name="de Groot N.N."/>
        </authorList>
    </citation>
    <scope>NUCLEOTIDE SEQUENCE [LARGE SCALE GENOMIC DNA]</scope>
    <source>
        <strain evidence="2 3">47C3B</strain>
    </source>
</reference>
<dbReference type="RefSeq" id="WP_091146754.1">
    <property type="nucleotide sequence ID" value="NZ_FNAI01000002.1"/>
</dbReference>
<keyword evidence="1" id="KW-0732">Signal</keyword>
<feature type="chain" id="PRO_5011706704" evidence="1">
    <location>
        <begin position="19"/>
        <end position="422"/>
    </location>
</feature>
<name>A0A1G6XI05_9SPHI</name>
<dbReference type="Proteomes" id="UP000199072">
    <property type="component" value="Unassembled WGS sequence"/>
</dbReference>
<gene>
    <name evidence="2" type="ORF">SAMN05216464_102545</name>
</gene>
<evidence type="ECO:0000313" key="2">
    <source>
        <dbReference type="EMBL" id="SDD77864.1"/>
    </source>
</evidence>
<dbReference type="AlphaFoldDB" id="A0A1G6XI05"/>
<evidence type="ECO:0000256" key="1">
    <source>
        <dbReference type="SAM" id="SignalP"/>
    </source>
</evidence>
<organism evidence="2 3">
    <name type="scientific">Mucilaginibacter pineti</name>
    <dbReference type="NCBI Taxonomy" id="1391627"/>
    <lineage>
        <taxon>Bacteria</taxon>
        <taxon>Pseudomonadati</taxon>
        <taxon>Bacteroidota</taxon>
        <taxon>Sphingobacteriia</taxon>
        <taxon>Sphingobacteriales</taxon>
        <taxon>Sphingobacteriaceae</taxon>
        <taxon>Mucilaginibacter</taxon>
    </lineage>
</organism>
<keyword evidence="3" id="KW-1185">Reference proteome</keyword>
<accession>A0A1G6XI05</accession>
<protein>
    <submittedName>
        <fullName evidence="2">Uncharacterized protein</fullName>
    </submittedName>
</protein>
<dbReference type="PROSITE" id="PS51257">
    <property type="entry name" value="PROKAR_LIPOPROTEIN"/>
    <property type="match status" value="1"/>
</dbReference>
<proteinExistence type="predicted"/>
<sequence length="422" mass="46781">MKLYRSIFFLLLFSLGTAGCKKYALAPLVKDPAYIRVFNNLTSTIDALHNQQATPFLTFLMDPKTDAAGVPNDADIIGDYLGTRQIFSLSYPINEANSSTGNGTLGNFTHPPTVNLTPVNYEYPGNAHVQVAPVINGLDLSAWAQIPSGKHRIMFIVRPQSNPGFKDLSETQRSSILVDTTITFEKGEVYTLEVVSHDLDNGKYGLYIRHEQFTHQAFDPGKLYVGFVNLSGKATSDMVHGLKKYMGDKINITATYNIFNDAASAGGGQNAPGANYDFYPGYNNTVLTTLTTKMDAAIDYKPLPFLSQDAFFYQGLPRIYADITGHVFVNPLGTLPYFNFQLFNADDPHLDPFSGQFFFIDCGQDPAIFNSYVTSSSTPQLNLIVNTGNGFHAYSTLNIMEIVYDRVYLMQIQRGFNELPNN</sequence>
<dbReference type="STRING" id="1391627.SAMN05216464_102545"/>